<gene>
    <name evidence="1" type="ORF">H9651_11080</name>
</gene>
<evidence type="ECO:0000313" key="2">
    <source>
        <dbReference type="Proteomes" id="UP000648352"/>
    </source>
</evidence>
<protein>
    <submittedName>
        <fullName evidence="1">Uncharacterized protein</fullName>
    </submittedName>
</protein>
<accession>A0ABR8S3Y1</accession>
<proteinExistence type="predicted"/>
<name>A0ABR8S3Y1_9MICO</name>
<reference evidence="1 2" key="1">
    <citation type="submission" date="2020-08" db="EMBL/GenBank/DDBJ databases">
        <title>A Genomic Blueprint of the Chicken Gut Microbiome.</title>
        <authorList>
            <person name="Gilroy R."/>
            <person name="Ravi A."/>
            <person name="Getino M."/>
            <person name="Pursley I."/>
            <person name="Horton D.L."/>
            <person name="Alikhan N.-F."/>
            <person name="Baker D."/>
            <person name="Gharbi K."/>
            <person name="Hall N."/>
            <person name="Watson M."/>
            <person name="Adriaenssens E.M."/>
            <person name="Foster-Nyarko E."/>
            <person name="Jarju S."/>
            <person name="Secka A."/>
            <person name="Antonio M."/>
            <person name="Oren A."/>
            <person name="Chaudhuri R."/>
            <person name="La Ragione R.M."/>
            <person name="Hildebrand F."/>
            <person name="Pallen M.J."/>
        </authorList>
    </citation>
    <scope>NUCLEOTIDE SEQUENCE [LARGE SCALE GENOMIC DNA]</scope>
    <source>
        <strain evidence="1 2">Sa4CUA7</strain>
    </source>
</reference>
<keyword evidence="2" id="KW-1185">Reference proteome</keyword>
<evidence type="ECO:0000313" key="1">
    <source>
        <dbReference type="EMBL" id="MBD7958183.1"/>
    </source>
</evidence>
<dbReference type="Proteomes" id="UP000648352">
    <property type="component" value="Unassembled WGS sequence"/>
</dbReference>
<organism evidence="1 2">
    <name type="scientific">Microbacterium pullorum</name>
    <dbReference type="NCBI Taxonomy" id="2762236"/>
    <lineage>
        <taxon>Bacteria</taxon>
        <taxon>Bacillati</taxon>
        <taxon>Actinomycetota</taxon>
        <taxon>Actinomycetes</taxon>
        <taxon>Micrococcales</taxon>
        <taxon>Microbacteriaceae</taxon>
        <taxon>Microbacterium</taxon>
    </lineage>
</organism>
<comment type="caution">
    <text evidence="1">The sequence shown here is derived from an EMBL/GenBank/DDBJ whole genome shotgun (WGS) entry which is preliminary data.</text>
</comment>
<sequence length="79" mass="8268">MNDLAQAPADGDALHVDGVLVVSFQAAAARLAAEYPHVSVGRIEALLVREWEAFCAGRPLVIPADVEAGAREMLGGRAD</sequence>
<dbReference type="RefSeq" id="WP_191719386.1">
    <property type="nucleotide sequence ID" value="NZ_JACSQP010000006.1"/>
</dbReference>
<dbReference type="EMBL" id="JACSQP010000006">
    <property type="protein sequence ID" value="MBD7958183.1"/>
    <property type="molecule type" value="Genomic_DNA"/>
</dbReference>